<reference evidence="2" key="2">
    <citation type="submission" date="2020-09" db="EMBL/GenBank/DDBJ databases">
        <authorList>
            <person name="Sun Q."/>
            <person name="Zhou Y."/>
        </authorList>
    </citation>
    <scope>NUCLEOTIDE SEQUENCE</scope>
    <source>
        <strain evidence="2">CGMCC 4.7272</strain>
    </source>
</reference>
<feature type="compositionally biased region" description="Basic and acidic residues" evidence="1">
    <location>
        <begin position="83"/>
        <end position="94"/>
    </location>
</feature>
<sequence>MPQDDLPAYGDLVGAESERHGLDGERLVDPGGEVEGADDHVVGAGVTVVLTGEARHVGRLQGVRSVLAGRGPDVAEPPSPERSGNEGRFRTGRS</sequence>
<evidence type="ECO:0000313" key="3">
    <source>
        <dbReference type="Proteomes" id="UP000625682"/>
    </source>
</evidence>
<feature type="region of interest" description="Disordered" evidence="1">
    <location>
        <begin position="68"/>
        <end position="94"/>
    </location>
</feature>
<organism evidence="2 3">
    <name type="scientific">Streptomyces lacrimifluminis</name>
    <dbReference type="NCBI Taxonomy" id="1500077"/>
    <lineage>
        <taxon>Bacteria</taxon>
        <taxon>Bacillati</taxon>
        <taxon>Actinomycetota</taxon>
        <taxon>Actinomycetes</taxon>
        <taxon>Kitasatosporales</taxon>
        <taxon>Streptomycetaceae</taxon>
        <taxon>Streptomyces</taxon>
    </lineage>
</organism>
<feature type="region of interest" description="Disordered" evidence="1">
    <location>
        <begin position="1"/>
        <end position="24"/>
    </location>
</feature>
<name>A0A917P140_9ACTN</name>
<dbReference type="Proteomes" id="UP000625682">
    <property type="component" value="Unassembled WGS sequence"/>
</dbReference>
<accession>A0A917P140</accession>
<protein>
    <submittedName>
        <fullName evidence="2">Uncharacterized protein</fullName>
    </submittedName>
</protein>
<dbReference type="AlphaFoldDB" id="A0A917P140"/>
<comment type="caution">
    <text evidence="2">The sequence shown here is derived from an EMBL/GenBank/DDBJ whole genome shotgun (WGS) entry which is preliminary data.</text>
</comment>
<proteinExistence type="predicted"/>
<evidence type="ECO:0000313" key="2">
    <source>
        <dbReference type="EMBL" id="GGJ49090.1"/>
    </source>
</evidence>
<gene>
    <name evidence="2" type="ORF">GCM10012282_52430</name>
</gene>
<keyword evidence="3" id="KW-1185">Reference proteome</keyword>
<dbReference type="EMBL" id="BMMU01000019">
    <property type="protein sequence ID" value="GGJ49090.1"/>
    <property type="molecule type" value="Genomic_DNA"/>
</dbReference>
<reference evidence="2" key="1">
    <citation type="journal article" date="2014" name="Int. J. Syst. Evol. Microbiol.">
        <title>Complete genome sequence of Corynebacterium casei LMG S-19264T (=DSM 44701T), isolated from a smear-ripened cheese.</title>
        <authorList>
            <consortium name="US DOE Joint Genome Institute (JGI-PGF)"/>
            <person name="Walter F."/>
            <person name="Albersmeier A."/>
            <person name="Kalinowski J."/>
            <person name="Ruckert C."/>
        </authorList>
    </citation>
    <scope>NUCLEOTIDE SEQUENCE</scope>
    <source>
        <strain evidence="2">CGMCC 4.7272</strain>
    </source>
</reference>
<evidence type="ECO:0000256" key="1">
    <source>
        <dbReference type="SAM" id="MobiDB-lite"/>
    </source>
</evidence>